<evidence type="ECO:0000313" key="3">
    <source>
        <dbReference type="Proteomes" id="UP001530377"/>
    </source>
</evidence>
<feature type="region of interest" description="Disordered" evidence="1">
    <location>
        <begin position="127"/>
        <end position="174"/>
    </location>
</feature>
<evidence type="ECO:0000313" key="2">
    <source>
        <dbReference type="EMBL" id="KAL3810810.1"/>
    </source>
</evidence>
<keyword evidence="3" id="KW-1185">Reference proteome</keyword>
<protein>
    <recommendedName>
        <fullName evidence="4">S-adenosyl-L-methionine-dependent methyltransferase</fullName>
    </recommendedName>
</protein>
<gene>
    <name evidence="2" type="ORF">ACHAXA_008825</name>
</gene>
<sequence>MRHATAVSLHGIAFATSSSTIKTALFQSAHHHHHHHHQVITNPHPRLTTRRGNATVVVMGSSTDPSTSSSSSLTTNDDDHRHHMNSGSSSGGSRILPPHILSRIEKFASARGGGDALFGYVERCHVNRSSSSSSSRSSHDGDRDDHGDAPSSSSSSSTTTVAEEEEEEDASHRHCFGDVLDAGTGSHSLRWMASVLHRDGLMESIRATGGDAPSSSSSDYAAAVVPRVSMRSYTAITADENMRRRVYDEARELDISDRGEIIMGNWTDETLLRGRYYDTILVDYLIGAIDGFSPYFQDMALSRLGEHLAPGGRMYVIGLQPVPDNVTGDANVFCKITRVRDACILLAGHRCYREYPLDWIERHIRMAGLDVIEAKTYPIRYDHATMVRQINVGRSKLKFFPSRGIAREMGAVLDGLERESLEVTSEREGGRITLGFDYVVVAEKPRANKEEGTTVGGGGGERGG</sequence>
<feature type="compositionally biased region" description="Basic and acidic residues" evidence="1">
    <location>
        <begin position="137"/>
        <end position="148"/>
    </location>
</feature>
<dbReference type="Proteomes" id="UP001530377">
    <property type="component" value="Unassembled WGS sequence"/>
</dbReference>
<feature type="compositionally biased region" description="Basic residues" evidence="1">
    <location>
        <begin position="29"/>
        <end position="38"/>
    </location>
</feature>
<dbReference type="SUPFAM" id="SSF53335">
    <property type="entry name" value="S-adenosyl-L-methionine-dependent methyltransferases"/>
    <property type="match status" value="1"/>
</dbReference>
<dbReference type="EMBL" id="JALLPB020000299">
    <property type="protein sequence ID" value="KAL3810810.1"/>
    <property type="molecule type" value="Genomic_DNA"/>
</dbReference>
<dbReference type="InterPro" id="IPR029063">
    <property type="entry name" value="SAM-dependent_MTases_sf"/>
</dbReference>
<evidence type="ECO:0000256" key="1">
    <source>
        <dbReference type="SAM" id="MobiDB-lite"/>
    </source>
</evidence>
<dbReference type="CDD" id="cd02440">
    <property type="entry name" value="AdoMet_MTases"/>
    <property type="match status" value="1"/>
</dbReference>
<organism evidence="2 3">
    <name type="scientific">Cyclostephanos tholiformis</name>
    <dbReference type="NCBI Taxonomy" id="382380"/>
    <lineage>
        <taxon>Eukaryota</taxon>
        <taxon>Sar</taxon>
        <taxon>Stramenopiles</taxon>
        <taxon>Ochrophyta</taxon>
        <taxon>Bacillariophyta</taxon>
        <taxon>Coscinodiscophyceae</taxon>
        <taxon>Thalassiosirophycidae</taxon>
        <taxon>Stephanodiscales</taxon>
        <taxon>Stephanodiscaceae</taxon>
        <taxon>Cyclostephanos</taxon>
    </lineage>
</organism>
<evidence type="ECO:0008006" key="4">
    <source>
        <dbReference type="Google" id="ProtNLM"/>
    </source>
</evidence>
<feature type="compositionally biased region" description="Low complexity" evidence="1">
    <location>
        <begin position="61"/>
        <end position="75"/>
    </location>
</feature>
<reference evidence="2 3" key="1">
    <citation type="submission" date="2024-10" db="EMBL/GenBank/DDBJ databases">
        <title>Updated reference genomes for cyclostephanoid diatoms.</title>
        <authorList>
            <person name="Roberts W.R."/>
            <person name="Alverson A.J."/>
        </authorList>
    </citation>
    <scope>NUCLEOTIDE SEQUENCE [LARGE SCALE GENOMIC DNA]</scope>
    <source>
        <strain evidence="2 3">AJA228-03</strain>
    </source>
</reference>
<comment type="caution">
    <text evidence="2">The sequence shown here is derived from an EMBL/GenBank/DDBJ whole genome shotgun (WGS) entry which is preliminary data.</text>
</comment>
<name>A0ABD3RT27_9STRA</name>
<dbReference type="AlphaFoldDB" id="A0ABD3RT27"/>
<accession>A0ABD3RT27</accession>
<feature type="region of interest" description="Disordered" evidence="1">
    <location>
        <begin position="27"/>
        <end position="96"/>
    </location>
</feature>
<dbReference type="Gene3D" id="3.40.50.150">
    <property type="entry name" value="Vaccinia Virus protein VP39"/>
    <property type="match status" value="1"/>
</dbReference>
<proteinExistence type="predicted"/>
<feature type="compositionally biased region" description="Low complexity" evidence="1">
    <location>
        <begin position="149"/>
        <end position="161"/>
    </location>
</feature>